<keyword evidence="4" id="KW-0808">Transferase</keyword>
<dbReference type="Pfam" id="PF00043">
    <property type="entry name" value="GST_C"/>
    <property type="match status" value="1"/>
</dbReference>
<gene>
    <name evidence="4" type="ORF">FJU11_09525</name>
</gene>
<dbReference type="SUPFAM" id="SSF47616">
    <property type="entry name" value="GST C-terminal domain-like"/>
    <property type="match status" value="1"/>
</dbReference>
<dbReference type="AlphaFoldDB" id="A0A506U5C4"/>
<dbReference type="Pfam" id="PF13417">
    <property type="entry name" value="GST_N_3"/>
    <property type="match status" value="1"/>
</dbReference>
<evidence type="ECO:0000259" key="3">
    <source>
        <dbReference type="PROSITE" id="PS50405"/>
    </source>
</evidence>
<dbReference type="InterPro" id="IPR010987">
    <property type="entry name" value="Glutathione-S-Trfase_C-like"/>
</dbReference>
<dbReference type="InterPro" id="IPR004045">
    <property type="entry name" value="Glutathione_S-Trfase_N"/>
</dbReference>
<evidence type="ECO:0000256" key="1">
    <source>
        <dbReference type="ARBA" id="ARBA00011738"/>
    </source>
</evidence>
<proteinExistence type="predicted"/>
<feature type="domain" description="GST C-terminal" evidence="3">
    <location>
        <begin position="88"/>
        <end position="222"/>
    </location>
</feature>
<evidence type="ECO:0000313" key="4">
    <source>
        <dbReference type="EMBL" id="TPW28381.1"/>
    </source>
</evidence>
<dbReference type="SFLD" id="SFLDG00358">
    <property type="entry name" value="Main_(cytGST)"/>
    <property type="match status" value="1"/>
</dbReference>
<evidence type="ECO:0000259" key="2">
    <source>
        <dbReference type="PROSITE" id="PS50404"/>
    </source>
</evidence>
<dbReference type="InterPro" id="IPR004046">
    <property type="entry name" value="GST_C"/>
</dbReference>
<dbReference type="Gene3D" id="3.40.30.10">
    <property type="entry name" value="Glutaredoxin"/>
    <property type="match status" value="1"/>
</dbReference>
<reference evidence="4 5" key="1">
    <citation type="submission" date="2019-06" db="EMBL/GenBank/DDBJ databases">
        <authorList>
            <person name="Li M."/>
        </authorList>
    </citation>
    <scope>NUCLEOTIDE SEQUENCE [LARGE SCALE GENOMIC DNA]</scope>
    <source>
        <strain evidence="4 5">BGMRC6574</strain>
    </source>
</reference>
<dbReference type="PANTHER" id="PTHR43969">
    <property type="entry name" value="GLUTATHIONE S TRANSFERASE D10, ISOFORM A-RELATED"/>
    <property type="match status" value="1"/>
</dbReference>
<comment type="subunit">
    <text evidence="1">Homodimer.</text>
</comment>
<comment type="caution">
    <text evidence="4">The sequence shown here is derived from an EMBL/GenBank/DDBJ whole genome shotgun (WGS) entry which is preliminary data.</text>
</comment>
<feature type="domain" description="GST N-terminal" evidence="2">
    <location>
        <begin position="1"/>
        <end position="79"/>
    </location>
</feature>
<dbReference type="OrthoDB" id="9794721at2"/>
<dbReference type="InterPro" id="IPR036282">
    <property type="entry name" value="Glutathione-S-Trfase_C_sf"/>
</dbReference>
<dbReference type="Proteomes" id="UP000320314">
    <property type="component" value="Unassembled WGS sequence"/>
</dbReference>
<dbReference type="PANTHER" id="PTHR43969:SF9">
    <property type="entry name" value="GLUTATHIONE S TRANSFERASE D10, ISOFORM A-RELATED"/>
    <property type="match status" value="1"/>
</dbReference>
<protein>
    <submittedName>
        <fullName evidence="4">Glutathione S-transferase family protein</fullName>
    </submittedName>
</protein>
<dbReference type="GO" id="GO:0006749">
    <property type="term" value="P:glutathione metabolic process"/>
    <property type="evidence" value="ECO:0007669"/>
    <property type="project" value="TreeGrafter"/>
</dbReference>
<dbReference type="InterPro" id="IPR036249">
    <property type="entry name" value="Thioredoxin-like_sf"/>
</dbReference>
<accession>A0A506U5C4</accession>
<dbReference type="PROSITE" id="PS50405">
    <property type="entry name" value="GST_CTER"/>
    <property type="match status" value="1"/>
</dbReference>
<sequence length="230" mass="26126">MPHLHHHPMSAASRFVRLILGEYGFDTELVEVEPWSRAPEFLAINPAGTLPVYMDDSMRAIVGAGVIAEFVDETHGVLKRDRRLTAEDPFERAEIRRLVDWFLFRLEQDVTRPLARERVHKLTMPPSRGGGAPDSKAMRTARANIREHMKYVAWLAATRNFLGGDRLSYADLAGAASLSVLDYLGEIDWADVPQAKDWYQRMKSRPAFRPLLADRVRSLAPVSHYADLDF</sequence>
<dbReference type="Gene3D" id="1.20.1050.10">
    <property type="match status" value="1"/>
</dbReference>
<dbReference type="CDD" id="cd00299">
    <property type="entry name" value="GST_C_family"/>
    <property type="match status" value="1"/>
</dbReference>
<dbReference type="InterPro" id="IPR040079">
    <property type="entry name" value="Glutathione_S-Trfase"/>
</dbReference>
<dbReference type="SFLD" id="SFLDS00019">
    <property type="entry name" value="Glutathione_Transferase_(cytos"/>
    <property type="match status" value="1"/>
</dbReference>
<keyword evidence="5" id="KW-1185">Reference proteome</keyword>
<dbReference type="CDD" id="cd00570">
    <property type="entry name" value="GST_N_family"/>
    <property type="match status" value="1"/>
</dbReference>
<dbReference type="SUPFAM" id="SSF52833">
    <property type="entry name" value="Thioredoxin-like"/>
    <property type="match status" value="1"/>
</dbReference>
<evidence type="ECO:0000313" key="5">
    <source>
        <dbReference type="Proteomes" id="UP000320314"/>
    </source>
</evidence>
<dbReference type="EMBL" id="VHLH01000015">
    <property type="protein sequence ID" value="TPW28381.1"/>
    <property type="molecule type" value="Genomic_DNA"/>
</dbReference>
<organism evidence="4 5">
    <name type="scientific">Pararhizobium mangrovi</name>
    <dbReference type="NCBI Taxonomy" id="2590452"/>
    <lineage>
        <taxon>Bacteria</taxon>
        <taxon>Pseudomonadati</taxon>
        <taxon>Pseudomonadota</taxon>
        <taxon>Alphaproteobacteria</taxon>
        <taxon>Hyphomicrobiales</taxon>
        <taxon>Rhizobiaceae</taxon>
        <taxon>Rhizobium/Agrobacterium group</taxon>
        <taxon>Pararhizobium</taxon>
    </lineage>
</organism>
<dbReference type="PROSITE" id="PS50404">
    <property type="entry name" value="GST_NTER"/>
    <property type="match status" value="1"/>
</dbReference>
<name>A0A506U5C4_9HYPH</name>
<dbReference type="GO" id="GO:0004364">
    <property type="term" value="F:glutathione transferase activity"/>
    <property type="evidence" value="ECO:0007669"/>
    <property type="project" value="TreeGrafter"/>
</dbReference>
<dbReference type="RefSeq" id="WP_141166812.1">
    <property type="nucleotide sequence ID" value="NZ_VHLH01000015.1"/>
</dbReference>